<protein>
    <recommendedName>
        <fullName evidence="5">Secreted protein</fullName>
    </recommendedName>
</protein>
<feature type="compositionally biased region" description="Low complexity" evidence="1">
    <location>
        <begin position="57"/>
        <end position="77"/>
    </location>
</feature>
<comment type="caution">
    <text evidence="3">The sequence shown here is derived from an EMBL/GenBank/DDBJ whole genome shotgun (WGS) entry which is preliminary data.</text>
</comment>
<feature type="compositionally biased region" description="Low complexity" evidence="1">
    <location>
        <begin position="38"/>
        <end position="50"/>
    </location>
</feature>
<sequence length="264" mass="25040">MWGASAAAVVLAAGLFAACGGDGRPSGWVAVGAAGDTAPPGVPGDPTGGVRLVPLDGTSGPPGASTGPGAATDRPTAGGPGANGAGAGTGGSGAGSPYRPAPGTPGGPGAAAGGSGTIGGTGSMGTGGPSGGSPGSPDEPGSPGSSGSASPRPTSPSGTPSAGPAALVVSDPVRTGTDQRWCEDVTLVFRNSGGTAVRSGTVAFGTHVVDALGIDWATRRSTVTLPVPITAGGREERTWTVCVDAWRVPLGMHIETRDVSVDWE</sequence>
<feature type="compositionally biased region" description="Gly residues" evidence="1">
    <location>
        <begin position="78"/>
        <end position="94"/>
    </location>
</feature>
<dbReference type="EMBL" id="BNEB01000003">
    <property type="protein sequence ID" value="GHI62004.1"/>
    <property type="molecule type" value="Genomic_DNA"/>
</dbReference>
<feature type="region of interest" description="Disordered" evidence="1">
    <location>
        <begin position="38"/>
        <end position="167"/>
    </location>
</feature>
<proteinExistence type="predicted"/>
<name>A0ABQ3S1K9_9ACTN</name>
<feature type="compositionally biased region" description="Gly residues" evidence="1">
    <location>
        <begin position="106"/>
        <end position="134"/>
    </location>
</feature>
<gene>
    <name evidence="3" type="ORF">Saso_36540</name>
</gene>
<organism evidence="3 4">
    <name type="scientific">Streptomyces asoensis</name>
    <dbReference type="NCBI Taxonomy" id="249586"/>
    <lineage>
        <taxon>Bacteria</taxon>
        <taxon>Bacillati</taxon>
        <taxon>Actinomycetota</taxon>
        <taxon>Actinomycetes</taxon>
        <taxon>Kitasatosporales</taxon>
        <taxon>Streptomycetaceae</taxon>
        <taxon>Streptomyces</taxon>
    </lineage>
</organism>
<feature type="compositionally biased region" description="Low complexity" evidence="1">
    <location>
        <begin position="135"/>
        <end position="166"/>
    </location>
</feature>
<dbReference type="Proteomes" id="UP000649259">
    <property type="component" value="Unassembled WGS sequence"/>
</dbReference>
<evidence type="ECO:0008006" key="5">
    <source>
        <dbReference type="Google" id="ProtNLM"/>
    </source>
</evidence>
<evidence type="ECO:0000256" key="2">
    <source>
        <dbReference type="SAM" id="SignalP"/>
    </source>
</evidence>
<feature type="signal peptide" evidence="2">
    <location>
        <begin position="1"/>
        <end position="17"/>
    </location>
</feature>
<feature type="chain" id="PRO_5047400534" description="Secreted protein" evidence="2">
    <location>
        <begin position="18"/>
        <end position="264"/>
    </location>
</feature>
<keyword evidence="4" id="KW-1185">Reference proteome</keyword>
<accession>A0ABQ3S1K9</accession>
<reference evidence="4" key="1">
    <citation type="submission" date="2023-07" db="EMBL/GenBank/DDBJ databases">
        <title>Whole genome shotgun sequence of Streptomyces cacaoi subsp. asoensis NBRC 13813.</title>
        <authorList>
            <person name="Komaki H."/>
            <person name="Tamura T."/>
        </authorList>
    </citation>
    <scope>NUCLEOTIDE SEQUENCE [LARGE SCALE GENOMIC DNA]</scope>
    <source>
        <strain evidence="4">NBRC 13813</strain>
    </source>
</reference>
<evidence type="ECO:0000313" key="4">
    <source>
        <dbReference type="Proteomes" id="UP000649259"/>
    </source>
</evidence>
<evidence type="ECO:0000256" key="1">
    <source>
        <dbReference type="SAM" id="MobiDB-lite"/>
    </source>
</evidence>
<keyword evidence="2" id="KW-0732">Signal</keyword>
<evidence type="ECO:0000313" key="3">
    <source>
        <dbReference type="EMBL" id="GHI62004.1"/>
    </source>
</evidence>